<reference evidence="4 5" key="1">
    <citation type="submission" date="2022-04" db="EMBL/GenBank/DDBJ databases">
        <title>The arsenic-methylating capacity of Chitinophaga filiformis YT5 during chitin decomposition.</title>
        <authorList>
            <person name="Chen G."/>
            <person name="Liang Y."/>
        </authorList>
    </citation>
    <scope>NUCLEOTIDE SEQUENCE [LARGE SCALE GENOMIC DNA]</scope>
    <source>
        <strain evidence="4 5">YT5</strain>
    </source>
</reference>
<feature type="transmembrane region" description="Helical" evidence="2">
    <location>
        <begin position="291"/>
        <end position="308"/>
    </location>
</feature>
<evidence type="ECO:0000256" key="2">
    <source>
        <dbReference type="SAM" id="Phobius"/>
    </source>
</evidence>
<name>A0ABY4HVX6_CHIFI</name>
<dbReference type="PROSITE" id="PS51257">
    <property type="entry name" value="PROKAR_LIPOPROTEIN"/>
    <property type="match status" value="1"/>
</dbReference>
<gene>
    <name evidence="4" type="ORF">MYF79_21680</name>
</gene>
<dbReference type="RefSeq" id="WP_247809930.1">
    <property type="nucleotide sequence ID" value="NZ_CP095855.1"/>
</dbReference>
<keyword evidence="2" id="KW-0812">Transmembrane</keyword>
<feature type="region of interest" description="Disordered" evidence="1">
    <location>
        <begin position="484"/>
        <end position="517"/>
    </location>
</feature>
<accession>A0ABY4HVX6</accession>
<keyword evidence="2" id="KW-0472">Membrane</keyword>
<proteinExistence type="predicted"/>
<evidence type="ECO:0000313" key="5">
    <source>
        <dbReference type="Proteomes" id="UP000830198"/>
    </source>
</evidence>
<dbReference type="PANTHER" id="PTHR30373:SF2">
    <property type="entry name" value="UPF0603 PROTEIN YGCG"/>
    <property type="match status" value="1"/>
</dbReference>
<feature type="compositionally biased region" description="Gly residues" evidence="1">
    <location>
        <begin position="501"/>
        <end position="517"/>
    </location>
</feature>
<dbReference type="Proteomes" id="UP000830198">
    <property type="component" value="Chromosome"/>
</dbReference>
<evidence type="ECO:0000259" key="3">
    <source>
        <dbReference type="Pfam" id="PF04536"/>
    </source>
</evidence>
<dbReference type="InterPro" id="IPR007621">
    <property type="entry name" value="TPM_dom"/>
</dbReference>
<dbReference type="EMBL" id="CP095855">
    <property type="protein sequence ID" value="UPK67560.1"/>
    <property type="molecule type" value="Genomic_DNA"/>
</dbReference>
<dbReference type="PANTHER" id="PTHR30373">
    <property type="entry name" value="UPF0603 PROTEIN YGCG"/>
    <property type="match status" value="1"/>
</dbReference>
<keyword evidence="2" id="KW-1133">Transmembrane helix</keyword>
<feature type="compositionally biased region" description="Low complexity" evidence="1">
    <location>
        <begin position="484"/>
        <end position="500"/>
    </location>
</feature>
<keyword evidence="5" id="KW-1185">Reference proteome</keyword>
<evidence type="ECO:0000256" key="1">
    <source>
        <dbReference type="SAM" id="MobiDB-lite"/>
    </source>
</evidence>
<dbReference type="Gene3D" id="3.10.310.50">
    <property type="match status" value="1"/>
</dbReference>
<organism evidence="4 5">
    <name type="scientific">Chitinophaga filiformis</name>
    <name type="common">Myxococcus filiformis</name>
    <name type="synonym">Flexibacter filiformis</name>
    <dbReference type="NCBI Taxonomy" id="104663"/>
    <lineage>
        <taxon>Bacteria</taxon>
        <taxon>Pseudomonadati</taxon>
        <taxon>Bacteroidota</taxon>
        <taxon>Chitinophagia</taxon>
        <taxon>Chitinophagales</taxon>
        <taxon>Chitinophagaceae</taxon>
        <taxon>Chitinophaga</taxon>
    </lineage>
</organism>
<protein>
    <submittedName>
        <fullName evidence="4">TPM domain-containing protein</fullName>
    </submittedName>
</protein>
<feature type="transmembrane region" description="Helical" evidence="2">
    <location>
        <begin position="268"/>
        <end position="285"/>
    </location>
</feature>
<evidence type="ECO:0000313" key="4">
    <source>
        <dbReference type="EMBL" id="UPK67560.1"/>
    </source>
</evidence>
<dbReference type="Pfam" id="PF04536">
    <property type="entry name" value="TPM_phosphatase"/>
    <property type="match status" value="1"/>
</dbReference>
<feature type="transmembrane region" description="Helical" evidence="2">
    <location>
        <begin position="230"/>
        <end position="248"/>
    </location>
</feature>
<feature type="domain" description="TPM" evidence="3">
    <location>
        <begin position="44"/>
        <end position="166"/>
    </location>
</feature>
<sequence length="517" mass="57298">MIHLKRYHIYLLLLLFTLACGEKKDTGFTIEKIPDPMQHGAYVSNPDHLVSQETETRLNEQMRQLDQSGRAQVAIILLNTIGDKVPKDVAHDVFRLWKPGQQGKDNGLVVLLVNDQHRIEFETGYGLEGDLPDVICFRIQQSEMLPSFKQNNIDEGMLKGMTALINVLQSATDTINITQVAQAGDAAPSDTEAANAGMDAATGAPQEQTFSDAITSHDVPEHEAPGIGSLILYVLYALFATIFVVRPGIAKRRKDLPQLFKAGIWHKFWVYALPFVVLLILVSIPGSSYHWWMLPVIAYLNLLAYLSYRAFTINKKAAVLLAGLDRHVQYETLNLAHANSWLSSILFPLPLLAYSRWHIMRMNKLRYDPYNCETCHRPMQLLKRGKKREMLEPVQVAEDKVGAVIYDVWYCKKCEEKKVLGYRNLRTDATNCPSCNALTFVAGRRRVITPATTRHEGKGIQLYVCKHCNYTKEETYVIAKLSSGGSSGSSSGSSGSSSSSGGWGGGSSGGGGAGSSW</sequence>